<evidence type="ECO:0000313" key="3">
    <source>
        <dbReference type="Proteomes" id="UP001151699"/>
    </source>
</evidence>
<dbReference type="Gene3D" id="2.30.42.10">
    <property type="match status" value="1"/>
</dbReference>
<dbReference type="PANTHER" id="PTHR45945:SF3">
    <property type="entry name" value="REGULATOR OF G-PROTEIN SIGNALING LOCO"/>
    <property type="match status" value="1"/>
</dbReference>
<dbReference type="PANTHER" id="PTHR45945">
    <property type="entry name" value="REGULATOR OF G-PROTEIN SIGNALING LOCO"/>
    <property type="match status" value="1"/>
</dbReference>
<protein>
    <submittedName>
        <fullName evidence="2">Regulator of G-protein signaling loco</fullName>
    </submittedName>
</protein>
<dbReference type="GO" id="GO:0005886">
    <property type="term" value="C:plasma membrane"/>
    <property type="evidence" value="ECO:0007669"/>
    <property type="project" value="TreeGrafter"/>
</dbReference>
<dbReference type="GO" id="GO:0005096">
    <property type="term" value="F:GTPase activator activity"/>
    <property type="evidence" value="ECO:0007669"/>
    <property type="project" value="InterPro"/>
</dbReference>
<gene>
    <name evidence="2" type="primary">loco_0</name>
    <name evidence="2" type="ORF">Bhyg_17389</name>
</gene>
<proteinExistence type="predicted"/>
<dbReference type="InterPro" id="IPR001478">
    <property type="entry name" value="PDZ"/>
</dbReference>
<dbReference type="OrthoDB" id="196547at2759"/>
<accession>A0A9Q0MN62</accession>
<dbReference type="GO" id="GO:0005634">
    <property type="term" value="C:nucleus"/>
    <property type="evidence" value="ECO:0007669"/>
    <property type="project" value="TreeGrafter"/>
</dbReference>
<dbReference type="InterPro" id="IPR046995">
    <property type="entry name" value="RGS10/12/14-like"/>
</dbReference>
<dbReference type="InterPro" id="IPR036034">
    <property type="entry name" value="PDZ_sf"/>
</dbReference>
<comment type="caution">
    <text evidence="2">The sequence shown here is derived from an EMBL/GenBank/DDBJ whole genome shotgun (WGS) entry which is preliminary data.</text>
</comment>
<dbReference type="CDD" id="cd06710">
    <property type="entry name" value="PDZ_RGS12-like"/>
    <property type="match status" value="1"/>
</dbReference>
<dbReference type="GO" id="GO:0005737">
    <property type="term" value="C:cytoplasm"/>
    <property type="evidence" value="ECO:0007669"/>
    <property type="project" value="TreeGrafter"/>
</dbReference>
<feature type="non-terminal residue" evidence="2">
    <location>
        <position position="142"/>
    </location>
</feature>
<dbReference type="GO" id="GO:0008277">
    <property type="term" value="P:regulation of G protein-coupled receptor signaling pathway"/>
    <property type="evidence" value="ECO:0007669"/>
    <property type="project" value="TreeGrafter"/>
</dbReference>
<keyword evidence="3" id="KW-1185">Reference proteome</keyword>
<evidence type="ECO:0000259" key="1">
    <source>
        <dbReference type="PROSITE" id="PS50106"/>
    </source>
</evidence>
<dbReference type="SUPFAM" id="SSF50156">
    <property type="entry name" value="PDZ domain-like"/>
    <property type="match status" value="1"/>
</dbReference>
<organism evidence="2 3">
    <name type="scientific">Pseudolycoriella hygida</name>
    <dbReference type="NCBI Taxonomy" id="35572"/>
    <lineage>
        <taxon>Eukaryota</taxon>
        <taxon>Metazoa</taxon>
        <taxon>Ecdysozoa</taxon>
        <taxon>Arthropoda</taxon>
        <taxon>Hexapoda</taxon>
        <taxon>Insecta</taxon>
        <taxon>Pterygota</taxon>
        <taxon>Neoptera</taxon>
        <taxon>Endopterygota</taxon>
        <taxon>Diptera</taxon>
        <taxon>Nematocera</taxon>
        <taxon>Sciaroidea</taxon>
        <taxon>Sciaridae</taxon>
        <taxon>Pseudolycoriella</taxon>
    </lineage>
</organism>
<feature type="domain" description="PDZ" evidence="1">
    <location>
        <begin position="1"/>
        <end position="77"/>
    </location>
</feature>
<dbReference type="AlphaFoldDB" id="A0A9Q0MN62"/>
<dbReference type="Proteomes" id="UP001151699">
    <property type="component" value="Unassembled WGS sequence"/>
</dbReference>
<evidence type="ECO:0000313" key="2">
    <source>
        <dbReference type="EMBL" id="KAJ6631704.1"/>
    </source>
</evidence>
<name>A0A9Q0MN62_9DIPT</name>
<dbReference type="PROSITE" id="PS50106">
    <property type="entry name" value="PDZ"/>
    <property type="match status" value="1"/>
</dbReference>
<reference evidence="2" key="1">
    <citation type="submission" date="2022-07" db="EMBL/GenBank/DDBJ databases">
        <authorList>
            <person name="Trinca V."/>
            <person name="Uliana J.V.C."/>
            <person name="Torres T.T."/>
            <person name="Ward R.J."/>
            <person name="Monesi N."/>
        </authorList>
    </citation>
    <scope>NUCLEOTIDE SEQUENCE</scope>
    <source>
        <strain evidence="2">HSMRA1968</strain>
        <tissue evidence="2">Whole embryos</tissue>
    </source>
</reference>
<sequence>VELSRGENGFGFTISGQQPCILSCIVPNSPADIAGLKSGDFLISVNGLNVSKLPHESVVQLIGSSVGTIRLAIAENYYSDSSDDDGPTNHIQQRVRPKFPHHKLKINRNIHNRLSLEPKKHGWLPSSTFFGISNGCRLPRNN</sequence>
<dbReference type="EMBL" id="WJQU01002702">
    <property type="protein sequence ID" value="KAJ6631704.1"/>
    <property type="molecule type" value="Genomic_DNA"/>
</dbReference>
<dbReference type="SMART" id="SM00228">
    <property type="entry name" value="PDZ"/>
    <property type="match status" value="1"/>
</dbReference>
<dbReference type="Pfam" id="PF00595">
    <property type="entry name" value="PDZ"/>
    <property type="match status" value="1"/>
</dbReference>